<proteinExistence type="predicted"/>
<dbReference type="Proteomes" id="UP000307720">
    <property type="component" value="Unassembled WGS sequence"/>
</dbReference>
<evidence type="ECO:0000313" key="2">
    <source>
        <dbReference type="Proteomes" id="UP000307720"/>
    </source>
</evidence>
<organism evidence="1 2">
    <name type="scientific">Hominisplanchenecus murintestinalis</name>
    <dbReference type="NCBI Taxonomy" id="2941517"/>
    <lineage>
        <taxon>Bacteria</taxon>
        <taxon>Bacillati</taxon>
        <taxon>Bacillota</taxon>
        <taxon>Clostridia</taxon>
        <taxon>Lachnospirales</taxon>
        <taxon>Lachnospiraceae</taxon>
        <taxon>Hominisplanchenecus</taxon>
    </lineage>
</organism>
<accession>A0AC61QZR4</accession>
<name>A0AC61QZR4_9FIRM</name>
<dbReference type="EMBL" id="SRZB01000016">
    <property type="protein sequence ID" value="TGX98556.1"/>
    <property type="molecule type" value="Genomic_DNA"/>
</dbReference>
<reference evidence="1" key="1">
    <citation type="submission" date="2019-04" db="EMBL/GenBank/DDBJ databases">
        <title>Microbes associate with the intestines of laboratory mice.</title>
        <authorList>
            <person name="Navarre W."/>
            <person name="Wong E."/>
            <person name="Huang K."/>
            <person name="Tropini C."/>
            <person name="Ng K."/>
            <person name="Yu B."/>
        </authorList>
    </citation>
    <scope>NUCLEOTIDE SEQUENCE</scope>
    <source>
        <strain evidence="1">NM72_1-8</strain>
    </source>
</reference>
<keyword evidence="2" id="KW-1185">Reference proteome</keyword>
<evidence type="ECO:0000313" key="1">
    <source>
        <dbReference type="EMBL" id="TGX98556.1"/>
    </source>
</evidence>
<gene>
    <name evidence="1" type="ORF">E5357_08555</name>
</gene>
<protein>
    <submittedName>
        <fullName evidence="1">Uncharacterized protein</fullName>
    </submittedName>
</protein>
<comment type="caution">
    <text evidence="1">The sequence shown here is derived from an EMBL/GenBank/DDBJ whole genome shotgun (WGS) entry which is preliminary data.</text>
</comment>
<sequence length="65" mass="7480">MGVQKENLIFLKGNAIDSLQGKNYYIGYEKIGLRFIHAAEYVGGRGELPQNRYLYMALDIKRGQR</sequence>